<organism evidence="2 3">
    <name type="scientific">Carnegiea gigantea</name>
    <dbReference type="NCBI Taxonomy" id="171969"/>
    <lineage>
        <taxon>Eukaryota</taxon>
        <taxon>Viridiplantae</taxon>
        <taxon>Streptophyta</taxon>
        <taxon>Embryophyta</taxon>
        <taxon>Tracheophyta</taxon>
        <taxon>Spermatophyta</taxon>
        <taxon>Magnoliopsida</taxon>
        <taxon>eudicotyledons</taxon>
        <taxon>Gunneridae</taxon>
        <taxon>Pentapetalae</taxon>
        <taxon>Caryophyllales</taxon>
        <taxon>Cactineae</taxon>
        <taxon>Cactaceae</taxon>
        <taxon>Cactoideae</taxon>
        <taxon>Echinocereeae</taxon>
        <taxon>Carnegiea</taxon>
    </lineage>
</organism>
<evidence type="ECO:0000256" key="1">
    <source>
        <dbReference type="SAM" id="MobiDB-lite"/>
    </source>
</evidence>
<evidence type="ECO:0000313" key="2">
    <source>
        <dbReference type="EMBL" id="KAJ8453178.1"/>
    </source>
</evidence>
<gene>
    <name evidence="2" type="ORF">Cgig2_008062</name>
</gene>
<reference evidence="2" key="1">
    <citation type="submission" date="2022-04" db="EMBL/GenBank/DDBJ databases">
        <title>Carnegiea gigantea Genome sequencing and assembly v2.</title>
        <authorList>
            <person name="Copetti D."/>
            <person name="Sanderson M.J."/>
            <person name="Burquez A."/>
            <person name="Wojciechowski M.F."/>
        </authorList>
    </citation>
    <scope>NUCLEOTIDE SEQUENCE</scope>
    <source>
        <strain evidence="2">SGP5-SGP5p</strain>
        <tissue evidence="2">Aerial part</tissue>
    </source>
</reference>
<dbReference type="Proteomes" id="UP001153076">
    <property type="component" value="Unassembled WGS sequence"/>
</dbReference>
<name>A0A9Q1QRX3_9CARY</name>
<dbReference type="Gene3D" id="3.90.1150.10">
    <property type="entry name" value="Aspartate Aminotransferase, domain 1"/>
    <property type="match status" value="1"/>
</dbReference>
<dbReference type="InterPro" id="IPR015422">
    <property type="entry name" value="PyrdxlP-dep_Trfase_small"/>
</dbReference>
<dbReference type="PANTHER" id="PTHR43686:SF1">
    <property type="entry name" value="AMINOTRAN_5 DOMAIN-CONTAINING PROTEIN"/>
    <property type="match status" value="1"/>
</dbReference>
<feature type="compositionally biased region" description="Basic and acidic residues" evidence="1">
    <location>
        <begin position="148"/>
        <end position="164"/>
    </location>
</feature>
<dbReference type="OrthoDB" id="420046at2759"/>
<evidence type="ECO:0000313" key="3">
    <source>
        <dbReference type="Proteomes" id="UP001153076"/>
    </source>
</evidence>
<comment type="caution">
    <text evidence="2">The sequence shown here is derived from an EMBL/GenBank/DDBJ whole genome shotgun (WGS) entry which is preliminary data.</text>
</comment>
<dbReference type="AlphaFoldDB" id="A0A9Q1QRX3"/>
<sequence>MTCLGFKLEEDVLACAGPYGHHLLHVDKAYSLAFRSSIRKGYEGAKPAWTRISFPYYMSSEEFEFVMKAMALVAVYGHRFLPYYDFNWRNGDWRFNETRFKEALRRVKEDNNNTNNAINNDLYLLKLPSLMQQLKFSNLNSYLQSPIKTERMQSDDGNKEEKDMSINLTKMSINNKDKSLTRSKYTS</sequence>
<protein>
    <submittedName>
        <fullName evidence="2">Uncharacterized protein</fullName>
    </submittedName>
</protein>
<proteinExistence type="predicted"/>
<dbReference type="EMBL" id="JAKOGI010000001">
    <property type="protein sequence ID" value="KAJ8453178.1"/>
    <property type="molecule type" value="Genomic_DNA"/>
</dbReference>
<feature type="region of interest" description="Disordered" evidence="1">
    <location>
        <begin position="147"/>
        <end position="187"/>
    </location>
</feature>
<dbReference type="PANTHER" id="PTHR43686">
    <property type="entry name" value="SULFURTRANSFERASE-RELATED"/>
    <property type="match status" value="1"/>
</dbReference>
<accession>A0A9Q1QRX3</accession>
<keyword evidence="3" id="KW-1185">Reference proteome</keyword>